<keyword evidence="6" id="KW-1185">Reference proteome</keyword>
<dbReference type="Proteomes" id="UP000468531">
    <property type="component" value="Unassembled WGS sequence"/>
</dbReference>
<comment type="caution">
    <text evidence="5">The sequence shown here is derived from an EMBL/GenBank/DDBJ whole genome shotgun (WGS) entry which is preliminary data.</text>
</comment>
<gene>
    <name evidence="5" type="ORF">FNJ47_05355</name>
</gene>
<evidence type="ECO:0000313" key="5">
    <source>
        <dbReference type="EMBL" id="NEU95273.1"/>
    </source>
</evidence>
<dbReference type="PANTHER" id="PTHR46796">
    <property type="entry name" value="HTH-TYPE TRANSCRIPTIONAL ACTIVATOR RHAS-RELATED"/>
    <property type="match status" value="1"/>
</dbReference>
<keyword evidence="1" id="KW-0805">Transcription regulation</keyword>
<keyword evidence="2" id="KW-0238">DNA-binding</keyword>
<dbReference type="GO" id="GO:0003700">
    <property type="term" value="F:DNA-binding transcription factor activity"/>
    <property type="evidence" value="ECO:0007669"/>
    <property type="project" value="InterPro"/>
</dbReference>
<organism evidence="5 6">
    <name type="scientific">Bradyrhizobium uaiense</name>
    <dbReference type="NCBI Taxonomy" id="2594946"/>
    <lineage>
        <taxon>Bacteria</taxon>
        <taxon>Pseudomonadati</taxon>
        <taxon>Pseudomonadota</taxon>
        <taxon>Alphaproteobacteria</taxon>
        <taxon>Hyphomicrobiales</taxon>
        <taxon>Nitrobacteraceae</taxon>
        <taxon>Bradyrhizobium</taxon>
    </lineage>
</organism>
<accession>A0A6P1BAG1</accession>
<evidence type="ECO:0000313" key="6">
    <source>
        <dbReference type="Proteomes" id="UP000468531"/>
    </source>
</evidence>
<dbReference type="InterPro" id="IPR050204">
    <property type="entry name" value="AraC_XylS_family_regulators"/>
</dbReference>
<protein>
    <submittedName>
        <fullName evidence="5">AraC family transcriptional regulator</fullName>
    </submittedName>
</protein>
<feature type="domain" description="HTH araC/xylS-type" evidence="4">
    <location>
        <begin position="206"/>
        <end position="306"/>
    </location>
</feature>
<dbReference type="AlphaFoldDB" id="A0A6P1BAG1"/>
<dbReference type="PROSITE" id="PS01124">
    <property type="entry name" value="HTH_ARAC_FAMILY_2"/>
    <property type="match status" value="1"/>
</dbReference>
<evidence type="ECO:0000259" key="4">
    <source>
        <dbReference type="PROSITE" id="PS01124"/>
    </source>
</evidence>
<dbReference type="EMBL" id="VKHP01000012">
    <property type="protein sequence ID" value="NEU95273.1"/>
    <property type="molecule type" value="Genomic_DNA"/>
</dbReference>
<evidence type="ECO:0000256" key="2">
    <source>
        <dbReference type="ARBA" id="ARBA00023125"/>
    </source>
</evidence>
<name>A0A6P1BAG1_9BRAD</name>
<sequence>MNDFGEYTDAIRGARVTFLKSAPSSHRWGVKYLALRRAVLQFGADGGPGIVHGVTDPNFTTLIIQSSNFDDRVLLDGARCQASDLVILPPGCHFTFVRSGHVEWVAWSLPREESIATKILPAVTSQAPPKTAKHLVRLPEQIASRLIEASGQALRSISDSAPADRPVIAWETELALMDELAYVWDNRASEVLLPNKYTVGSERIVLEALEFVRKNPESIIHIKDIVKATKVEYRTLLRAFERYLGFSPKHYLKLRQLNLVYHEIRHMGSAGRLVDILVAHGVTEFGRFAGRYRWLFGELPSEAHRRSSALKPDKSR</sequence>
<reference evidence="5 6" key="1">
    <citation type="journal article" date="2020" name="Arch. Microbiol.">
        <title>Bradyrhizobium uaiense sp. nov., a new highly efficient cowpea symbiont.</title>
        <authorList>
            <person name="Cabral Michel D."/>
            <person name="Azarias Guimaraes A."/>
            <person name="Martins da Costa E."/>
            <person name="Soares de Carvalho T."/>
            <person name="Balsanelli E."/>
            <person name="Willems A."/>
            <person name="Maltempi de Souza E."/>
            <person name="de Souza Moreira F.M."/>
        </authorList>
    </citation>
    <scope>NUCLEOTIDE SEQUENCE [LARGE SCALE GENOMIC DNA]</scope>
    <source>
        <strain evidence="5 6">UFLA 03-164</strain>
    </source>
</reference>
<dbReference type="GO" id="GO:0043565">
    <property type="term" value="F:sequence-specific DNA binding"/>
    <property type="evidence" value="ECO:0007669"/>
    <property type="project" value="InterPro"/>
</dbReference>
<dbReference type="RefSeq" id="WP_163151327.1">
    <property type="nucleotide sequence ID" value="NZ_VKHP01000012.1"/>
</dbReference>
<dbReference type="Gene3D" id="1.10.10.60">
    <property type="entry name" value="Homeodomain-like"/>
    <property type="match status" value="1"/>
</dbReference>
<evidence type="ECO:0000256" key="3">
    <source>
        <dbReference type="ARBA" id="ARBA00023163"/>
    </source>
</evidence>
<dbReference type="InterPro" id="IPR018060">
    <property type="entry name" value="HTH_AraC"/>
</dbReference>
<proteinExistence type="predicted"/>
<evidence type="ECO:0000256" key="1">
    <source>
        <dbReference type="ARBA" id="ARBA00023015"/>
    </source>
</evidence>
<keyword evidence="3" id="KW-0804">Transcription</keyword>
<dbReference type="Pfam" id="PF12833">
    <property type="entry name" value="HTH_18"/>
    <property type="match status" value="1"/>
</dbReference>